<evidence type="ECO:0000259" key="12">
    <source>
        <dbReference type="PROSITE" id="PS50893"/>
    </source>
</evidence>
<evidence type="ECO:0000256" key="1">
    <source>
        <dbReference type="ARBA" id="ARBA00004651"/>
    </source>
</evidence>
<feature type="transmembrane region" description="Helical" evidence="11">
    <location>
        <begin position="162"/>
        <end position="186"/>
    </location>
</feature>
<proteinExistence type="inferred from homology"/>
<evidence type="ECO:0000256" key="9">
    <source>
        <dbReference type="ARBA" id="ARBA00023136"/>
    </source>
</evidence>
<feature type="domain" description="Peptidase C39" evidence="14">
    <location>
        <begin position="13"/>
        <end position="132"/>
    </location>
</feature>
<evidence type="ECO:0000256" key="4">
    <source>
        <dbReference type="ARBA" id="ARBA00022692"/>
    </source>
</evidence>
<dbReference type="Pfam" id="PF00664">
    <property type="entry name" value="ABC_membrane"/>
    <property type="match status" value="1"/>
</dbReference>
<evidence type="ECO:0000256" key="8">
    <source>
        <dbReference type="ARBA" id="ARBA00022989"/>
    </source>
</evidence>
<keyword evidence="3" id="KW-1003">Cell membrane</keyword>
<dbReference type="InterPro" id="IPR036640">
    <property type="entry name" value="ABC1_TM_sf"/>
</dbReference>
<dbReference type="InterPro" id="IPR017871">
    <property type="entry name" value="ABC_transporter-like_CS"/>
</dbReference>
<dbReference type="AlphaFoldDB" id="A0A0F5NG74"/>
<dbReference type="GO" id="GO:0034040">
    <property type="term" value="F:ATPase-coupled lipid transmembrane transporter activity"/>
    <property type="evidence" value="ECO:0007669"/>
    <property type="project" value="TreeGrafter"/>
</dbReference>
<dbReference type="STRING" id="244292.ABW17_14775"/>
<evidence type="ECO:0000259" key="13">
    <source>
        <dbReference type="PROSITE" id="PS50929"/>
    </source>
</evidence>
<feature type="domain" description="ABC transmembrane type-1" evidence="13">
    <location>
        <begin position="165"/>
        <end position="444"/>
    </location>
</feature>
<dbReference type="InterPro" id="IPR011527">
    <property type="entry name" value="ABC1_TM_dom"/>
</dbReference>
<dbReference type="PROSITE" id="PS50929">
    <property type="entry name" value="ABC_TM1F"/>
    <property type="match status" value="1"/>
</dbReference>
<dbReference type="FunFam" id="3.40.50.300:FF:000299">
    <property type="entry name" value="ABC transporter ATP-binding protein/permease"/>
    <property type="match status" value="1"/>
</dbReference>
<evidence type="ECO:0000313" key="16">
    <source>
        <dbReference type="Proteomes" id="UP000193781"/>
    </source>
</evidence>
<feature type="transmembrane region" description="Helical" evidence="11">
    <location>
        <begin position="417"/>
        <end position="442"/>
    </location>
</feature>
<dbReference type="EMBL" id="LQPH01000173">
    <property type="protein sequence ID" value="ORW15311.1"/>
    <property type="molecule type" value="Genomic_DNA"/>
</dbReference>
<dbReference type="GO" id="GO:0005886">
    <property type="term" value="C:plasma membrane"/>
    <property type="evidence" value="ECO:0007669"/>
    <property type="project" value="UniProtKB-SubCell"/>
</dbReference>
<dbReference type="PANTHER" id="PTHR24221">
    <property type="entry name" value="ATP-BINDING CASSETTE SUB-FAMILY B"/>
    <property type="match status" value="1"/>
</dbReference>
<gene>
    <name evidence="15" type="ORF">AWC17_17950</name>
</gene>
<name>A0A0F5NG74_9MYCO</name>
<dbReference type="SUPFAM" id="SSF52540">
    <property type="entry name" value="P-loop containing nucleoside triphosphate hydrolases"/>
    <property type="match status" value="1"/>
</dbReference>
<dbReference type="CDD" id="cd18779">
    <property type="entry name" value="ABC_6TM_T1SS_like"/>
    <property type="match status" value="1"/>
</dbReference>
<evidence type="ECO:0000256" key="2">
    <source>
        <dbReference type="ARBA" id="ARBA00022448"/>
    </source>
</evidence>
<dbReference type="InterPro" id="IPR027417">
    <property type="entry name" value="P-loop_NTPase"/>
</dbReference>
<dbReference type="GO" id="GO:0005524">
    <property type="term" value="F:ATP binding"/>
    <property type="evidence" value="ECO:0007669"/>
    <property type="project" value="UniProtKB-KW"/>
</dbReference>
<keyword evidence="6" id="KW-0645">Protease</keyword>
<keyword evidence="7" id="KW-0067">ATP-binding</keyword>
<feature type="transmembrane region" description="Helical" evidence="11">
    <location>
        <begin position="198"/>
        <end position="219"/>
    </location>
</feature>
<dbReference type="Pfam" id="PF00005">
    <property type="entry name" value="ABC_tran"/>
    <property type="match status" value="1"/>
</dbReference>
<dbReference type="GO" id="GO:0008234">
    <property type="term" value="F:cysteine-type peptidase activity"/>
    <property type="evidence" value="ECO:0007669"/>
    <property type="project" value="UniProtKB-KW"/>
</dbReference>
<evidence type="ECO:0000256" key="10">
    <source>
        <dbReference type="ARBA" id="ARBA00061644"/>
    </source>
</evidence>
<dbReference type="SMART" id="SM00382">
    <property type="entry name" value="AAA"/>
    <property type="match status" value="1"/>
</dbReference>
<dbReference type="InterPro" id="IPR039421">
    <property type="entry name" value="Type_1_exporter"/>
</dbReference>
<feature type="domain" description="ABC transporter" evidence="12">
    <location>
        <begin position="477"/>
        <end position="710"/>
    </location>
</feature>
<evidence type="ECO:0000256" key="7">
    <source>
        <dbReference type="ARBA" id="ARBA00022840"/>
    </source>
</evidence>
<evidence type="ECO:0000256" key="6">
    <source>
        <dbReference type="ARBA" id="ARBA00022807"/>
    </source>
</evidence>
<dbReference type="PANTHER" id="PTHR24221:SF647">
    <property type="entry name" value="BLL6336 PROTEIN"/>
    <property type="match status" value="1"/>
</dbReference>
<evidence type="ECO:0000256" key="11">
    <source>
        <dbReference type="SAM" id="Phobius"/>
    </source>
</evidence>
<dbReference type="Gene3D" id="3.40.50.300">
    <property type="entry name" value="P-loop containing nucleotide triphosphate hydrolases"/>
    <property type="match status" value="1"/>
</dbReference>
<comment type="similarity">
    <text evidence="10">Belongs to the ABC transporter superfamily. Lipid exporter (TC 3.A.1.106) family.</text>
</comment>
<evidence type="ECO:0000313" key="15">
    <source>
        <dbReference type="EMBL" id="ORW15311.1"/>
    </source>
</evidence>
<reference evidence="15 16" key="1">
    <citation type="submission" date="2016-01" db="EMBL/GenBank/DDBJ databases">
        <title>The new phylogeny of the genus Mycobacterium.</title>
        <authorList>
            <person name="Tarcisio F."/>
            <person name="Conor M."/>
            <person name="Antonella G."/>
            <person name="Elisabetta G."/>
            <person name="Giulia F.S."/>
            <person name="Sara T."/>
            <person name="Anna F."/>
            <person name="Clotilde B."/>
            <person name="Roberto B."/>
            <person name="Veronica D.S."/>
            <person name="Fabio R."/>
            <person name="Monica P."/>
            <person name="Olivier J."/>
            <person name="Enrico T."/>
            <person name="Nicola S."/>
        </authorList>
    </citation>
    <scope>NUCLEOTIDE SEQUENCE [LARGE SCALE GENOMIC DNA]</scope>
    <source>
        <strain evidence="15 16">DSM 44803</strain>
    </source>
</reference>
<feature type="transmembrane region" description="Helical" evidence="11">
    <location>
        <begin position="272"/>
        <end position="295"/>
    </location>
</feature>
<protein>
    <submittedName>
        <fullName evidence="15">Lantibiotic ABC transporter permease</fullName>
    </submittedName>
</protein>
<comment type="caution">
    <text evidence="15">The sequence shown here is derived from an EMBL/GenBank/DDBJ whole genome shotgun (WGS) entry which is preliminary data.</text>
</comment>
<dbReference type="PROSITE" id="PS50893">
    <property type="entry name" value="ABC_TRANSPORTER_2"/>
    <property type="match status" value="1"/>
</dbReference>
<accession>A0A0F5NG74</accession>
<sequence>MKGRGRAIPYIAQAEMADCGAAALAMALGYHGRHVSLAETHEATGTGRDGVDALRLAEAASSFGLRARGVATELDDLRALPRGTVLHWGAAHFVVIDSTSRRGVTIVDPAAGRYRLSWDAVNDLYSGVAIMLEPSDSFATGGRRAPGALHHARRLLARSNGIAHVLATSVVVRVMALAVPVLTGVIVDRVVPNDDSHLLKVLAAVMAALIVYSVLATYLRAHLLLRLRSRLDVDMTLDFLEHLVDLPYAFFLKRASGDLMMRLRSNATVREILTTGTISALLDGTLATLYLVVIFALSPALGLLVSALGAAQVAVLLAARRRNQHLMGEALATEARSQSYAYEMFSAVETLKAAGAERRAVSHWTNLFIAELNVSLRRGRLEALVSTAIHGLALLSPIAVLLVGADLTSSGKLSLGTMLALAALATGFLEPLGILVATALQVQLLGSYLARLDDVFNTPTETAGRELRHAPELTGSVRAERLTFRYTPHGPPVVDGASLEVQPGQVLAIVGRSGSGKSTLGRLLLGLYSPSEGRVLLDDVDLATLHPRSVRSQIGVVTQDPYIFGLPIRDNLVLGNPSLPLDRLESAAELAGVAEDIRAMPMGFDTPLVDAGASLSGGQRQRLALARALAPRPRILLLDEATSSLDTVTEANVHANIAALGCTVIVIAHRLATVIDADHIVVMDAGRVVEAGRHHELMAAGGHYAQLVAGQLVGETTH</sequence>
<dbReference type="GO" id="GO:0140359">
    <property type="term" value="F:ABC-type transporter activity"/>
    <property type="evidence" value="ECO:0007669"/>
    <property type="project" value="InterPro"/>
</dbReference>
<evidence type="ECO:0000259" key="14">
    <source>
        <dbReference type="PROSITE" id="PS50990"/>
    </source>
</evidence>
<dbReference type="Gene3D" id="3.90.70.10">
    <property type="entry name" value="Cysteine proteinases"/>
    <property type="match status" value="1"/>
</dbReference>
<dbReference type="SUPFAM" id="SSF90123">
    <property type="entry name" value="ABC transporter transmembrane region"/>
    <property type="match status" value="1"/>
</dbReference>
<feature type="transmembrane region" description="Helical" evidence="11">
    <location>
        <begin position="301"/>
        <end position="319"/>
    </location>
</feature>
<keyword evidence="16" id="KW-1185">Reference proteome</keyword>
<dbReference type="OrthoDB" id="9806127at2"/>
<dbReference type="PROSITE" id="PS00211">
    <property type="entry name" value="ABC_TRANSPORTER_1"/>
    <property type="match status" value="1"/>
</dbReference>
<dbReference type="Proteomes" id="UP000193781">
    <property type="component" value="Unassembled WGS sequence"/>
</dbReference>
<dbReference type="Gene3D" id="1.20.1560.10">
    <property type="entry name" value="ABC transporter type 1, transmembrane domain"/>
    <property type="match status" value="1"/>
</dbReference>
<dbReference type="RefSeq" id="WP_046182720.1">
    <property type="nucleotide sequence ID" value="NZ_JACKSS010000104.1"/>
</dbReference>
<dbReference type="InterPro" id="IPR003439">
    <property type="entry name" value="ABC_transporter-like_ATP-bd"/>
</dbReference>
<organism evidence="15 16">
    <name type="scientific">Mycobacterium nebraskense</name>
    <dbReference type="NCBI Taxonomy" id="244292"/>
    <lineage>
        <taxon>Bacteria</taxon>
        <taxon>Bacillati</taxon>
        <taxon>Actinomycetota</taxon>
        <taxon>Actinomycetes</taxon>
        <taxon>Mycobacteriales</taxon>
        <taxon>Mycobacteriaceae</taxon>
        <taxon>Mycobacterium</taxon>
    </lineage>
</organism>
<dbReference type="GO" id="GO:0006508">
    <property type="term" value="P:proteolysis"/>
    <property type="evidence" value="ECO:0007669"/>
    <property type="project" value="InterPro"/>
</dbReference>
<dbReference type="PROSITE" id="PS50990">
    <property type="entry name" value="PEPTIDASE_C39"/>
    <property type="match status" value="1"/>
</dbReference>
<keyword evidence="6" id="KW-0378">Hydrolase</keyword>
<keyword evidence="5" id="KW-0547">Nucleotide-binding</keyword>
<comment type="subcellular location">
    <subcellularLocation>
        <location evidence="1">Cell membrane</location>
        <topology evidence="1">Multi-pass membrane protein</topology>
    </subcellularLocation>
</comment>
<dbReference type="InterPro" id="IPR005074">
    <property type="entry name" value="Peptidase_C39"/>
</dbReference>
<dbReference type="GO" id="GO:0016887">
    <property type="term" value="F:ATP hydrolysis activity"/>
    <property type="evidence" value="ECO:0007669"/>
    <property type="project" value="InterPro"/>
</dbReference>
<evidence type="ECO:0000256" key="5">
    <source>
        <dbReference type="ARBA" id="ARBA00022741"/>
    </source>
</evidence>
<dbReference type="InterPro" id="IPR003593">
    <property type="entry name" value="AAA+_ATPase"/>
</dbReference>
<evidence type="ECO:0000256" key="3">
    <source>
        <dbReference type="ARBA" id="ARBA00022475"/>
    </source>
</evidence>
<keyword evidence="2" id="KW-0813">Transport</keyword>
<keyword evidence="6" id="KW-0788">Thiol protease</keyword>
<feature type="transmembrane region" description="Helical" evidence="11">
    <location>
        <begin position="383"/>
        <end position="405"/>
    </location>
</feature>
<keyword evidence="4 11" id="KW-0812">Transmembrane</keyword>
<keyword evidence="8 11" id="KW-1133">Transmembrane helix</keyword>
<dbReference type="Pfam" id="PF03412">
    <property type="entry name" value="Peptidase_C39"/>
    <property type="match status" value="1"/>
</dbReference>
<keyword evidence="9 11" id="KW-0472">Membrane</keyword>